<gene>
    <name evidence="1" type="ORF">AMECASPLE_032211</name>
</gene>
<sequence length="118" mass="14104">MDHCSVFRQILQQLLSVRMRCVPRYSDCFLMMFGNVNKRFFLCRGKTGCRDQKVNLDAKGTEVGRGTQAWQENLECLENRDIQDTDNVIRDEEWKHHLYRKEEEWTGEQTNNMKQLIT</sequence>
<comment type="caution">
    <text evidence="1">The sequence shown here is derived from an EMBL/GenBank/DDBJ whole genome shotgun (WGS) entry which is preliminary data.</text>
</comment>
<keyword evidence="2" id="KW-1185">Reference proteome</keyword>
<protein>
    <submittedName>
        <fullName evidence="1">Uncharacterized protein</fullName>
    </submittedName>
</protein>
<evidence type="ECO:0000313" key="1">
    <source>
        <dbReference type="EMBL" id="MEQ2308822.1"/>
    </source>
</evidence>
<name>A0ABV0ZSM2_9TELE</name>
<evidence type="ECO:0000313" key="2">
    <source>
        <dbReference type="Proteomes" id="UP001469553"/>
    </source>
</evidence>
<reference evidence="1 2" key="1">
    <citation type="submission" date="2021-06" db="EMBL/GenBank/DDBJ databases">
        <authorList>
            <person name="Palmer J.M."/>
        </authorList>
    </citation>
    <scope>NUCLEOTIDE SEQUENCE [LARGE SCALE GENOMIC DNA]</scope>
    <source>
        <strain evidence="1 2">AS_MEX2019</strain>
        <tissue evidence="1">Muscle</tissue>
    </source>
</reference>
<dbReference type="EMBL" id="JAHRIP010069969">
    <property type="protein sequence ID" value="MEQ2308822.1"/>
    <property type="molecule type" value="Genomic_DNA"/>
</dbReference>
<dbReference type="Proteomes" id="UP001469553">
    <property type="component" value="Unassembled WGS sequence"/>
</dbReference>
<proteinExistence type="predicted"/>
<organism evidence="1 2">
    <name type="scientific">Ameca splendens</name>
    <dbReference type="NCBI Taxonomy" id="208324"/>
    <lineage>
        <taxon>Eukaryota</taxon>
        <taxon>Metazoa</taxon>
        <taxon>Chordata</taxon>
        <taxon>Craniata</taxon>
        <taxon>Vertebrata</taxon>
        <taxon>Euteleostomi</taxon>
        <taxon>Actinopterygii</taxon>
        <taxon>Neopterygii</taxon>
        <taxon>Teleostei</taxon>
        <taxon>Neoteleostei</taxon>
        <taxon>Acanthomorphata</taxon>
        <taxon>Ovalentaria</taxon>
        <taxon>Atherinomorphae</taxon>
        <taxon>Cyprinodontiformes</taxon>
        <taxon>Goodeidae</taxon>
        <taxon>Ameca</taxon>
    </lineage>
</organism>
<accession>A0ABV0ZSM2</accession>